<evidence type="ECO:0000313" key="2">
    <source>
        <dbReference type="Proteomes" id="UP000247284"/>
    </source>
</evidence>
<dbReference type="GeneID" id="54992535"/>
<sequence>MELIEIEAKAAELIPIKLVGVQYLINPPKTSLTMDMADTMGSFTAKKLDENASDAEKQQAMKESRKASKKTREALNTWMLQAFGADGFQEIQKRLKDPLDKLDIEHVMELMNAVAEAKTGKPYYVIYRYGQIALENWADLDGYAVGHNMPDLRSLPLERFCNWMWWMLTKNAKNEQEKEKLRAKIWRPPPEQLKKSVPIDKRSPWSAENEMKAFGALKMQLMPSAPPKPSATPEAVS</sequence>
<gene>
    <name evidence="1" type="primary">69</name>
    <name evidence="1" type="ORF">PBI_HENDRIX_69</name>
</gene>
<evidence type="ECO:0000313" key="1">
    <source>
        <dbReference type="EMBL" id="AWN07740.1"/>
    </source>
</evidence>
<dbReference type="Proteomes" id="UP000247284">
    <property type="component" value="Segment"/>
</dbReference>
<organism evidence="1 2">
    <name type="scientific">Microbacterium phage Hendrix</name>
    <dbReference type="NCBI Taxonomy" id="2182341"/>
    <lineage>
        <taxon>Viruses</taxon>
        <taxon>Duplodnaviria</taxon>
        <taxon>Heunggongvirae</taxon>
        <taxon>Uroviricota</taxon>
        <taxon>Caudoviricetes</taxon>
        <taxon>Rogerhendrixvirus</taxon>
        <taxon>Rogerhendrixvirus hendrix</taxon>
    </lineage>
</organism>
<dbReference type="RefSeq" id="YP_009802006.1">
    <property type="nucleotide sequence ID" value="NC_047977.1"/>
</dbReference>
<name>A0A2U8UU95_9CAUD</name>
<proteinExistence type="predicted"/>
<accession>A0A2U8UU95</accession>
<protein>
    <submittedName>
        <fullName evidence="1">Tail assembly chaperone</fullName>
    </submittedName>
</protein>
<reference evidence="2" key="1">
    <citation type="submission" date="2018-04" db="EMBL/GenBank/DDBJ databases">
        <authorList>
            <person name="Go L.Y."/>
            <person name="Mitchell J.A."/>
        </authorList>
    </citation>
    <scope>NUCLEOTIDE SEQUENCE [LARGE SCALE GENOMIC DNA]</scope>
</reference>
<dbReference type="EMBL" id="MH183162">
    <property type="protein sequence ID" value="AWN07740.1"/>
    <property type="molecule type" value="Genomic_DNA"/>
</dbReference>
<keyword evidence="2" id="KW-1185">Reference proteome</keyword>
<dbReference type="KEGG" id="vg:54992535"/>